<dbReference type="Proteomes" id="UP000054383">
    <property type="component" value="Unassembled WGS sequence"/>
</dbReference>
<dbReference type="Pfam" id="PF01794">
    <property type="entry name" value="Ferric_reduct"/>
    <property type="match status" value="1"/>
</dbReference>
<evidence type="ECO:0000256" key="6">
    <source>
        <dbReference type="ARBA" id="ARBA00022989"/>
    </source>
</evidence>
<evidence type="ECO:0000256" key="4">
    <source>
        <dbReference type="ARBA" id="ARBA00022692"/>
    </source>
</evidence>
<evidence type="ECO:0000259" key="14">
    <source>
        <dbReference type="PROSITE" id="PS50076"/>
    </source>
</evidence>
<protein>
    <submittedName>
        <fullName evidence="16">Genome polyprotein</fullName>
    </submittedName>
</protein>
<feature type="domain" description="FAD-binding FR-type" evidence="15">
    <location>
        <begin position="898"/>
        <end position="1013"/>
    </location>
</feature>
<keyword evidence="3" id="KW-0813">Transport</keyword>
<dbReference type="InterPro" id="IPR051410">
    <property type="entry name" value="Ferric/Cupric_Reductase"/>
</dbReference>
<evidence type="ECO:0000256" key="2">
    <source>
        <dbReference type="ARBA" id="ARBA00006278"/>
    </source>
</evidence>
<keyword evidence="6 12" id="KW-1133">Transmembrane helix</keyword>
<keyword evidence="9 12" id="KW-0472">Membrane</keyword>
<name>A0A0U1MCH3_TALIS</name>
<evidence type="ECO:0000313" key="17">
    <source>
        <dbReference type="Proteomes" id="UP000054383"/>
    </source>
</evidence>
<dbReference type="SMART" id="SM00271">
    <property type="entry name" value="DnaJ"/>
    <property type="match status" value="1"/>
</dbReference>
<dbReference type="STRING" id="28573.A0A0U1MCH3"/>
<gene>
    <name evidence="16" type="ORF">PISL3812_09880</name>
</gene>
<dbReference type="InterPro" id="IPR039261">
    <property type="entry name" value="FNR_nucleotide-bd"/>
</dbReference>
<dbReference type="SUPFAM" id="SSF46565">
    <property type="entry name" value="Chaperone J-domain"/>
    <property type="match status" value="1"/>
</dbReference>
<dbReference type="PROSITE" id="PS51384">
    <property type="entry name" value="FAD_FR"/>
    <property type="match status" value="1"/>
</dbReference>
<evidence type="ECO:0000256" key="8">
    <source>
        <dbReference type="ARBA" id="ARBA00023065"/>
    </source>
</evidence>
<evidence type="ECO:0000313" key="16">
    <source>
        <dbReference type="EMBL" id="CRG92811.1"/>
    </source>
</evidence>
<dbReference type="Pfam" id="PF08022">
    <property type="entry name" value="FAD_binding_8"/>
    <property type="match status" value="1"/>
</dbReference>
<keyword evidence="7" id="KW-0560">Oxidoreductase</keyword>
<feature type="region of interest" description="Disordered" evidence="11">
    <location>
        <begin position="638"/>
        <end position="683"/>
    </location>
</feature>
<evidence type="ECO:0000259" key="15">
    <source>
        <dbReference type="PROSITE" id="PS51384"/>
    </source>
</evidence>
<dbReference type="InterPro" id="IPR036869">
    <property type="entry name" value="J_dom_sf"/>
</dbReference>
<sequence>MSIYILIVFSSLSFPFVSSTIQGRCNDFQSTTPKDISSWALKTTSPTASTPGSYMTPTPTTPSTPATHPSTPKTSLPITTCSMTSAPATTIWGKSYLPTSYCACNGGQIAGIGTTVGIDKSTTYTCEIDKTTLPPLTIVAPTNVPGEGGLPGCKAIASTTGTSAYCNCGGTPAPTLSPTASGFINCAYTIQPTSSYNPVIPTALPFAPGACNVQVWERVSETGIGPDTFITVRLLDANGMEIGHNYGGLNWDEVFETDSKLPWVMLVTPHTAMNKEMIVGPVSFANQPSMIKYPTLPGPSGEKPRKRLRSSSQEHNSQNEKLQTVGRFDKKKAKKKEGNGEGFLKSAAPLVTSKPPAPSVTSVTDEPGTQSTGNLISLLSKPTKTSTSIENGKEIDHILNTSSKAPYKMLGIDDNYNDFNTSTADKAFIASAFRHLSQRVHPDKNKDPRATKAFQKLNKAMKRLKLPNEAFAENAYSSSSDPLTDDNDDIDGHDQDGDIQMDDAPVQGTMPHSYHVKMYHKCTPYIHQLINDPRDHEAASAIERCNEKLKIYNQENGMHRKDCFIVYQGLVLEVVNAQEISKSFGKTATHTDKKYQAARKKIDEANQNIKKWVTSNHYPREWMVQFQLTRSAELEHTVTADSDPGDKSAVNGTPEPAAELQHADSGDESTSNSGSESNRIPFVIQPDEEKGIGVVLSGSKFGEEEVKAFLKKPNKPPDYGIQSRDFEFKDARYIDKVTFVGLRLEDDIIEDPDHCGAMAYLAVNIVTNVVGTRSLRDTGDRSATLGTINFSLLLASQPALIADLMGFSLRTYLYIHSTVSMVTSAQVLTHFLILLIEKQISIGSGTQLYGLLAAVGIGLILIFLILRRPCYELFIKSHHALAISGAAAFIITLVMHGISMLLSNISVHRPLPRTTIIPQKDSVTLKVSNIRPFKVRAGQFFQLRIPGVSVWSLFQNHPFAVVWWDEDKNGCATSLSFLVQVRSGFTAKLLQNASSNAAHLTWVDGPYGVPLDLRGYGCTLMFATGTGIAAQISYVKEILKQRWQWRSSMRNITLAWEVEHSSQLDWVRNWMQQLLEKDQGGYMLRIFLFMPNNTDAPSKYGIHDRIEVLPRNMNVGSLIDEEIRARSGKMLITVAATHKTRDEVRFAIMERTSASGLLSDQPAKVSSFHEQKPRMEVYVSNMQANMKDLIRSSREDPKDTVGQKVDKLVHSIQVFHRNVRPVSSDLTSRVHSIDLAELLFQPSRSYTMMSRRDV</sequence>
<dbReference type="GO" id="GO:0015677">
    <property type="term" value="P:copper ion import"/>
    <property type="evidence" value="ECO:0007669"/>
    <property type="project" value="TreeGrafter"/>
</dbReference>
<dbReference type="GO" id="GO:0006879">
    <property type="term" value="P:intracellular iron ion homeostasis"/>
    <property type="evidence" value="ECO:0007669"/>
    <property type="project" value="TreeGrafter"/>
</dbReference>
<dbReference type="InterPro" id="IPR001623">
    <property type="entry name" value="DnaJ_domain"/>
</dbReference>
<accession>A0A0U1MCH3</accession>
<organism evidence="16 17">
    <name type="scientific">Talaromyces islandicus</name>
    <name type="common">Penicillium islandicum</name>
    <dbReference type="NCBI Taxonomy" id="28573"/>
    <lineage>
        <taxon>Eukaryota</taxon>
        <taxon>Fungi</taxon>
        <taxon>Dikarya</taxon>
        <taxon>Ascomycota</taxon>
        <taxon>Pezizomycotina</taxon>
        <taxon>Eurotiomycetes</taxon>
        <taxon>Eurotiomycetidae</taxon>
        <taxon>Eurotiales</taxon>
        <taxon>Trichocomaceae</taxon>
        <taxon>Talaromyces</taxon>
        <taxon>Talaromyces sect. Islandici</taxon>
    </lineage>
</organism>
<feature type="transmembrane region" description="Helical" evidence="12">
    <location>
        <begin position="878"/>
        <end position="902"/>
    </location>
</feature>
<feature type="region of interest" description="Disordered" evidence="11">
    <location>
        <begin position="44"/>
        <end position="72"/>
    </location>
</feature>
<evidence type="ECO:0000256" key="12">
    <source>
        <dbReference type="SAM" id="Phobius"/>
    </source>
</evidence>
<dbReference type="Pfam" id="PF08030">
    <property type="entry name" value="NAD_binding_6"/>
    <property type="match status" value="1"/>
</dbReference>
<keyword evidence="4 12" id="KW-0812">Transmembrane</keyword>
<keyword evidence="5" id="KW-0249">Electron transport</keyword>
<dbReference type="GO" id="GO:0000293">
    <property type="term" value="F:ferric-chelate reductase activity"/>
    <property type="evidence" value="ECO:0007669"/>
    <property type="project" value="UniProtKB-ARBA"/>
</dbReference>
<dbReference type="PANTHER" id="PTHR32361:SF26">
    <property type="entry name" value="FAD-BINDING 8 DOMAIN-CONTAINING PROTEIN-RELATED"/>
    <property type="match status" value="1"/>
</dbReference>
<dbReference type="PROSITE" id="PS50076">
    <property type="entry name" value="DNAJ_2"/>
    <property type="match status" value="1"/>
</dbReference>
<feature type="compositionally biased region" description="Polar residues" evidence="11">
    <location>
        <begin position="359"/>
        <end position="374"/>
    </location>
</feature>
<evidence type="ECO:0000256" key="10">
    <source>
        <dbReference type="SAM" id="Coils"/>
    </source>
</evidence>
<feature type="coiled-coil region" evidence="10">
    <location>
        <begin position="588"/>
        <end position="615"/>
    </location>
</feature>
<dbReference type="InterPro" id="IPR017927">
    <property type="entry name" value="FAD-bd_FR_type"/>
</dbReference>
<feature type="compositionally biased region" description="Polar residues" evidence="11">
    <location>
        <begin position="668"/>
        <end position="678"/>
    </location>
</feature>
<keyword evidence="8" id="KW-0406">Ion transport</keyword>
<evidence type="ECO:0000256" key="3">
    <source>
        <dbReference type="ARBA" id="ARBA00022448"/>
    </source>
</evidence>
<feature type="signal peptide" evidence="13">
    <location>
        <begin position="1"/>
        <end position="19"/>
    </location>
</feature>
<feature type="domain" description="J" evidence="14">
    <location>
        <begin position="405"/>
        <end position="480"/>
    </location>
</feature>
<dbReference type="Gene3D" id="1.10.287.110">
    <property type="entry name" value="DnaJ domain"/>
    <property type="match status" value="1"/>
</dbReference>
<keyword evidence="13" id="KW-0732">Signal</keyword>
<dbReference type="AlphaFoldDB" id="A0A0U1MCH3"/>
<comment type="similarity">
    <text evidence="2">Belongs to the ferric reductase (FRE) family.</text>
</comment>
<keyword evidence="17" id="KW-1185">Reference proteome</keyword>
<evidence type="ECO:0000256" key="1">
    <source>
        <dbReference type="ARBA" id="ARBA00004141"/>
    </source>
</evidence>
<feature type="compositionally biased region" description="Polar residues" evidence="11">
    <location>
        <begin position="310"/>
        <end position="322"/>
    </location>
</feature>
<dbReference type="PANTHER" id="PTHR32361">
    <property type="entry name" value="FERRIC/CUPRIC REDUCTASE TRANSMEMBRANE COMPONENT"/>
    <property type="match status" value="1"/>
</dbReference>
<dbReference type="Pfam" id="PF00226">
    <property type="entry name" value="DnaJ"/>
    <property type="match status" value="1"/>
</dbReference>
<dbReference type="InterPro" id="IPR013121">
    <property type="entry name" value="Fe_red_NAD-bd_6"/>
</dbReference>
<dbReference type="EMBL" id="CVMT01000019">
    <property type="protein sequence ID" value="CRG92811.1"/>
    <property type="molecule type" value="Genomic_DNA"/>
</dbReference>
<feature type="chain" id="PRO_5006711748" evidence="13">
    <location>
        <begin position="20"/>
        <end position="1254"/>
    </location>
</feature>
<dbReference type="SUPFAM" id="SSF52343">
    <property type="entry name" value="Ferredoxin reductase-like, C-terminal NADP-linked domain"/>
    <property type="match status" value="1"/>
</dbReference>
<dbReference type="OrthoDB" id="4226077at2759"/>
<dbReference type="CDD" id="cd06186">
    <property type="entry name" value="NOX_Duox_like_FAD_NADP"/>
    <property type="match status" value="1"/>
</dbReference>
<dbReference type="GO" id="GO:0006826">
    <property type="term" value="P:iron ion transport"/>
    <property type="evidence" value="ECO:0007669"/>
    <property type="project" value="TreeGrafter"/>
</dbReference>
<dbReference type="InterPro" id="IPR013112">
    <property type="entry name" value="FAD-bd_8"/>
</dbReference>
<dbReference type="GO" id="GO:0005886">
    <property type="term" value="C:plasma membrane"/>
    <property type="evidence" value="ECO:0007669"/>
    <property type="project" value="TreeGrafter"/>
</dbReference>
<feature type="region of interest" description="Disordered" evidence="11">
    <location>
        <begin position="474"/>
        <end position="496"/>
    </location>
</feature>
<dbReference type="CDD" id="cd06257">
    <property type="entry name" value="DnaJ"/>
    <property type="match status" value="1"/>
</dbReference>
<feature type="region of interest" description="Disordered" evidence="11">
    <location>
        <begin position="290"/>
        <end position="376"/>
    </location>
</feature>
<feature type="transmembrane region" description="Helical" evidence="12">
    <location>
        <begin position="813"/>
        <end position="836"/>
    </location>
</feature>
<evidence type="ECO:0000256" key="5">
    <source>
        <dbReference type="ARBA" id="ARBA00022982"/>
    </source>
</evidence>
<evidence type="ECO:0000256" key="7">
    <source>
        <dbReference type="ARBA" id="ARBA00023002"/>
    </source>
</evidence>
<evidence type="ECO:0000256" key="11">
    <source>
        <dbReference type="SAM" id="MobiDB-lite"/>
    </source>
</evidence>
<feature type="compositionally biased region" description="Low complexity" evidence="11">
    <location>
        <begin position="49"/>
        <end position="72"/>
    </location>
</feature>
<feature type="transmembrane region" description="Helical" evidence="12">
    <location>
        <begin position="848"/>
        <end position="866"/>
    </location>
</feature>
<comment type="subcellular location">
    <subcellularLocation>
        <location evidence="1">Membrane</location>
        <topology evidence="1">Multi-pass membrane protein</topology>
    </subcellularLocation>
</comment>
<keyword evidence="10" id="KW-0175">Coiled coil</keyword>
<evidence type="ECO:0000256" key="13">
    <source>
        <dbReference type="SAM" id="SignalP"/>
    </source>
</evidence>
<dbReference type="Gene3D" id="3.40.50.80">
    <property type="entry name" value="Nucleotide-binding domain of ferredoxin-NADP reductase (FNR) module"/>
    <property type="match status" value="1"/>
</dbReference>
<reference evidence="16 17" key="1">
    <citation type="submission" date="2015-04" db="EMBL/GenBank/DDBJ databases">
        <authorList>
            <person name="Syromyatnikov M.Y."/>
            <person name="Popov V.N."/>
        </authorList>
    </citation>
    <scope>NUCLEOTIDE SEQUENCE [LARGE SCALE GENOMIC DNA]</scope>
    <source>
        <strain evidence="16">WF-38-12</strain>
    </source>
</reference>
<proteinExistence type="inferred from homology"/>
<evidence type="ECO:0000256" key="9">
    <source>
        <dbReference type="ARBA" id="ARBA00023136"/>
    </source>
</evidence>
<dbReference type="InterPro" id="IPR013130">
    <property type="entry name" value="Fe3_Rdtase_TM_dom"/>
</dbReference>